<protein>
    <submittedName>
        <fullName evidence="2">Uncharacterized protein</fullName>
    </submittedName>
</protein>
<keyword evidence="1" id="KW-1133">Transmembrane helix</keyword>
<keyword evidence="1" id="KW-0472">Membrane</keyword>
<keyword evidence="1" id="KW-0812">Transmembrane</keyword>
<dbReference type="AlphaFoldDB" id="C3Y0A7"/>
<evidence type="ECO:0000256" key="1">
    <source>
        <dbReference type="SAM" id="Phobius"/>
    </source>
</evidence>
<accession>C3Y0A7</accession>
<proteinExistence type="predicted"/>
<reference evidence="2" key="1">
    <citation type="journal article" date="2008" name="Nature">
        <title>The amphioxus genome and the evolution of the chordate karyotype.</title>
        <authorList>
            <consortium name="US DOE Joint Genome Institute (JGI-PGF)"/>
            <person name="Putnam N.H."/>
            <person name="Butts T."/>
            <person name="Ferrier D.E.K."/>
            <person name="Furlong R.F."/>
            <person name="Hellsten U."/>
            <person name="Kawashima T."/>
            <person name="Robinson-Rechavi M."/>
            <person name="Shoguchi E."/>
            <person name="Terry A."/>
            <person name="Yu J.-K."/>
            <person name="Benito-Gutierrez E.L."/>
            <person name="Dubchak I."/>
            <person name="Garcia-Fernandez J."/>
            <person name="Gibson-Brown J.J."/>
            <person name="Grigoriev I.V."/>
            <person name="Horton A.C."/>
            <person name="de Jong P.J."/>
            <person name="Jurka J."/>
            <person name="Kapitonov V.V."/>
            <person name="Kohara Y."/>
            <person name="Kuroki Y."/>
            <person name="Lindquist E."/>
            <person name="Lucas S."/>
            <person name="Osoegawa K."/>
            <person name="Pennacchio L.A."/>
            <person name="Salamov A.A."/>
            <person name="Satou Y."/>
            <person name="Sauka-Spengler T."/>
            <person name="Schmutz J."/>
            <person name="Shin-I T."/>
            <person name="Toyoda A."/>
            <person name="Bronner-Fraser M."/>
            <person name="Fujiyama A."/>
            <person name="Holland L.Z."/>
            <person name="Holland P.W.H."/>
            <person name="Satoh N."/>
            <person name="Rokhsar D.S."/>
        </authorList>
    </citation>
    <scope>NUCLEOTIDE SEQUENCE [LARGE SCALE GENOMIC DNA]</scope>
    <source>
        <strain evidence="2">S238N-H82</strain>
        <tissue evidence="2">Testes</tissue>
    </source>
</reference>
<name>C3Y0A7_BRAFL</name>
<dbReference type="InParanoid" id="C3Y0A7"/>
<dbReference type="EMBL" id="GG666478">
    <property type="protein sequence ID" value="EEN66180.1"/>
    <property type="molecule type" value="Genomic_DNA"/>
</dbReference>
<gene>
    <name evidence="2" type="ORF">BRAFLDRAFT_77072</name>
</gene>
<feature type="transmembrane region" description="Helical" evidence="1">
    <location>
        <begin position="28"/>
        <end position="51"/>
    </location>
</feature>
<sequence>MDSMICMFIQKDHPAQKYRRGPEKTHTFQQVVCLILGVFVHLWRLALWFVIRAISSRMAILIPRRRAADKTVGRPMGTDRRSPVDPDLCTMCNVWPGVEWGTRRHTPGSLWEGLGSRRGLEQTTRPTHPVRTAGKDAGITTFCLGIYREINADEYCRLYRLHPAQFSPQHQYDSSNNDLFYPQLLIAPAPHGDLHLKYLI</sequence>
<evidence type="ECO:0000313" key="2">
    <source>
        <dbReference type="EMBL" id="EEN66180.1"/>
    </source>
</evidence>
<organism>
    <name type="scientific">Branchiostoma floridae</name>
    <name type="common">Florida lancelet</name>
    <name type="synonym">Amphioxus</name>
    <dbReference type="NCBI Taxonomy" id="7739"/>
    <lineage>
        <taxon>Eukaryota</taxon>
        <taxon>Metazoa</taxon>
        <taxon>Chordata</taxon>
        <taxon>Cephalochordata</taxon>
        <taxon>Leptocardii</taxon>
        <taxon>Amphioxiformes</taxon>
        <taxon>Branchiostomatidae</taxon>
        <taxon>Branchiostoma</taxon>
    </lineage>
</organism>